<sequence length="206" mass="23007">MSQQEQVGHPLVITMWETYGCGMEEVASAVGRELSIPVHAQAFTSEQIEQSEAERAKEGGFARFVRRVGSLHIDDAVADGTARTEQESWVEMARNNTKIVRDTAAQDAIILGRNGAFILKDAPRALHVKLDGHAKDRAALAAELKKISLDQATKRLPREDQFRRSLSMRTYNFDPTGNEYYTIVLNSPRLGLSETVRLIVEAAKRR</sequence>
<dbReference type="InterPro" id="IPR027417">
    <property type="entry name" value="P-loop_NTPase"/>
</dbReference>
<dbReference type="Pfam" id="PF13189">
    <property type="entry name" value="Cytidylate_kin2"/>
    <property type="match status" value="1"/>
</dbReference>
<organism evidence="1 2">
    <name type="scientific">Tessaracoccus oleiagri</name>
    <dbReference type="NCBI Taxonomy" id="686624"/>
    <lineage>
        <taxon>Bacteria</taxon>
        <taxon>Bacillati</taxon>
        <taxon>Actinomycetota</taxon>
        <taxon>Actinomycetes</taxon>
        <taxon>Propionibacteriales</taxon>
        <taxon>Propionibacteriaceae</taxon>
        <taxon>Tessaracoccus</taxon>
    </lineage>
</organism>
<dbReference type="OrthoDB" id="3823243at2"/>
<dbReference type="STRING" id="686624.SAMN04488242_2050"/>
<keyword evidence="1" id="KW-0808">Transferase</keyword>
<name>A0A1G9L5Z2_9ACTN</name>
<dbReference type="GO" id="GO:0016301">
    <property type="term" value="F:kinase activity"/>
    <property type="evidence" value="ECO:0007669"/>
    <property type="project" value="UniProtKB-KW"/>
</dbReference>
<reference evidence="1 2" key="1">
    <citation type="submission" date="2016-10" db="EMBL/GenBank/DDBJ databases">
        <authorList>
            <person name="de Groot N.N."/>
        </authorList>
    </citation>
    <scope>NUCLEOTIDE SEQUENCE [LARGE SCALE GENOMIC DNA]</scope>
    <source>
        <strain evidence="1 2">CGMCC 1.9159</strain>
    </source>
</reference>
<protein>
    <submittedName>
        <fullName evidence="1">Cytidylate kinase</fullName>
    </submittedName>
</protein>
<proteinExistence type="predicted"/>
<evidence type="ECO:0000313" key="2">
    <source>
        <dbReference type="Proteomes" id="UP000199475"/>
    </source>
</evidence>
<dbReference type="Gene3D" id="3.40.50.300">
    <property type="entry name" value="P-loop containing nucleotide triphosphate hydrolases"/>
    <property type="match status" value="1"/>
</dbReference>
<evidence type="ECO:0000313" key="1">
    <source>
        <dbReference type="EMBL" id="SDL57371.1"/>
    </source>
</evidence>
<gene>
    <name evidence="1" type="ORF">SAMN04488242_2050</name>
</gene>
<keyword evidence="2" id="KW-1185">Reference proteome</keyword>
<dbReference type="EMBL" id="FNGP01000003">
    <property type="protein sequence ID" value="SDL57371.1"/>
    <property type="molecule type" value="Genomic_DNA"/>
</dbReference>
<dbReference type="RefSeq" id="WP_093251663.1">
    <property type="nucleotide sequence ID" value="NZ_FNGP01000003.1"/>
</dbReference>
<dbReference type="AlphaFoldDB" id="A0A1G9L5Z2"/>
<keyword evidence="1" id="KW-0418">Kinase</keyword>
<accession>A0A1G9L5Z2</accession>
<dbReference type="Proteomes" id="UP000199475">
    <property type="component" value="Unassembled WGS sequence"/>
</dbReference>